<sequence>MPSVLSAWRGAVAVIVSLALVRAHGRPGAVLRDVTAAYYPLEARQAVGPSAPTATPAPTQPAPTLPSLGLPPPGPLTLSIPGDPTPITLTVPSISLPSLSIPGLSLPSISLPALSALSLPSISLPSISLPALSLPSLPNTPAPPTPTGALALPPSVNLAALVGGVGGGLAAVCLGVGALLCVRWRRMRRGERLGSEDEVGEVPSPGGSGGSTSDDVEVVEVREKEGKGAGVYVSGAGSVGRAGARYRGYPEV</sequence>
<dbReference type="Proteomes" id="UP000703269">
    <property type="component" value="Unassembled WGS sequence"/>
</dbReference>
<keyword evidence="5" id="KW-1185">Reference proteome</keyword>
<keyword evidence="2" id="KW-0472">Membrane</keyword>
<proteinExistence type="predicted"/>
<feature type="signal peptide" evidence="3">
    <location>
        <begin position="1"/>
        <end position="23"/>
    </location>
</feature>
<keyword evidence="2" id="KW-0812">Transmembrane</keyword>
<organism evidence="4 5">
    <name type="scientific">Phanerochaete sordida</name>
    <dbReference type="NCBI Taxonomy" id="48140"/>
    <lineage>
        <taxon>Eukaryota</taxon>
        <taxon>Fungi</taxon>
        <taxon>Dikarya</taxon>
        <taxon>Basidiomycota</taxon>
        <taxon>Agaricomycotina</taxon>
        <taxon>Agaricomycetes</taxon>
        <taxon>Polyporales</taxon>
        <taxon>Phanerochaetaceae</taxon>
        <taxon>Phanerochaete</taxon>
    </lineage>
</organism>
<feature type="region of interest" description="Disordered" evidence="1">
    <location>
        <begin position="48"/>
        <end position="72"/>
    </location>
</feature>
<evidence type="ECO:0000256" key="1">
    <source>
        <dbReference type="SAM" id="MobiDB-lite"/>
    </source>
</evidence>
<dbReference type="AlphaFoldDB" id="A0A9P3GJL8"/>
<protein>
    <submittedName>
        <fullName evidence="4">Uncharacterized protein</fullName>
    </submittedName>
</protein>
<keyword evidence="3" id="KW-0732">Signal</keyword>
<evidence type="ECO:0000313" key="4">
    <source>
        <dbReference type="EMBL" id="GJE96727.1"/>
    </source>
</evidence>
<feature type="chain" id="PRO_5040168294" evidence="3">
    <location>
        <begin position="24"/>
        <end position="252"/>
    </location>
</feature>
<accession>A0A9P3GJL8</accession>
<keyword evidence="2" id="KW-1133">Transmembrane helix</keyword>
<evidence type="ECO:0000313" key="5">
    <source>
        <dbReference type="Proteomes" id="UP000703269"/>
    </source>
</evidence>
<feature type="compositionally biased region" description="Pro residues" evidence="1">
    <location>
        <begin position="58"/>
        <end position="72"/>
    </location>
</feature>
<evidence type="ECO:0000256" key="3">
    <source>
        <dbReference type="SAM" id="SignalP"/>
    </source>
</evidence>
<dbReference type="EMBL" id="BPQB01000063">
    <property type="protein sequence ID" value="GJE96727.1"/>
    <property type="molecule type" value="Genomic_DNA"/>
</dbReference>
<name>A0A9P3GJL8_9APHY</name>
<evidence type="ECO:0000256" key="2">
    <source>
        <dbReference type="SAM" id="Phobius"/>
    </source>
</evidence>
<comment type="caution">
    <text evidence="4">The sequence shown here is derived from an EMBL/GenBank/DDBJ whole genome shotgun (WGS) entry which is preliminary data.</text>
</comment>
<feature type="transmembrane region" description="Helical" evidence="2">
    <location>
        <begin position="158"/>
        <end position="182"/>
    </location>
</feature>
<reference evidence="4 5" key="1">
    <citation type="submission" date="2021-08" db="EMBL/GenBank/DDBJ databases">
        <title>Draft Genome Sequence of Phanerochaete sordida strain YK-624.</title>
        <authorList>
            <person name="Mori T."/>
            <person name="Dohra H."/>
            <person name="Suzuki T."/>
            <person name="Kawagishi H."/>
            <person name="Hirai H."/>
        </authorList>
    </citation>
    <scope>NUCLEOTIDE SEQUENCE [LARGE SCALE GENOMIC DNA]</scope>
    <source>
        <strain evidence="4 5">YK-624</strain>
    </source>
</reference>
<gene>
    <name evidence="4" type="ORF">PsYK624_129330</name>
</gene>
<feature type="region of interest" description="Disordered" evidence="1">
    <location>
        <begin position="192"/>
        <end position="217"/>
    </location>
</feature>